<feature type="non-terminal residue" evidence="2">
    <location>
        <position position="20"/>
    </location>
</feature>
<name>A0A6J4S7Y5_9SPHN</name>
<evidence type="ECO:0000313" key="2">
    <source>
        <dbReference type="EMBL" id="CAA9491718.1"/>
    </source>
</evidence>
<gene>
    <name evidence="2" type="ORF">AVDCRST_MAG91-577</name>
</gene>
<dbReference type="EMBL" id="CADCVX010000134">
    <property type="protein sequence ID" value="CAA9491718.1"/>
    <property type="molecule type" value="Genomic_DNA"/>
</dbReference>
<proteinExistence type="predicted"/>
<feature type="region of interest" description="Disordered" evidence="1">
    <location>
        <begin position="1"/>
        <end position="20"/>
    </location>
</feature>
<reference evidence="2" key="1">
    <citation type="submission" date="2020-02" db="EMBL/GenBank/DDBJ databases">
        <authorList>
            <person name="Meier V. D."/>
        </authorList>
    </citation>
    <scope>NUCLEOTIDE SEQUENCE</scope>
    <source>
        <strain evidence="2">AVDCRST_MAG91</strain>
    </source>
</reference>
<feature type="non-terminal residue" evidence="2">
    <location>
        <position position="1"/>
    </location>
</feature>
<accession>A0A6J4S7Y5</accession>
<feature type="compositionally biased region" description="Polar residues" evidence="1">
    <location>
        <begin position="1"/>
        <end position="11"/>
    </location>
</feature>
<protein>
    <submittedName>
        <fullName evidence="2">Uncharacterized protein</fullName>
    </submittedName>
</protein>
<sequence>VSPSPNSNDSFQAAPGARAG</sequence>
<organism evidence="2">
    <name type="scientific">uncultured Sphingomonadaceae bacterium</name>
    <dbReference type="NCBI Taxonomy" id="169976"/>
    <lineage>
        <taxon>Bacteria</taxon>
        <taxon>Pseudomonadati</taxon>
        <taxon>Pseudomonadota</taxon>
        <taxon>Alphaproteobacteria</taxon>
        <taxon>Sphingomonadales</taxon>
        <taxon>Sphingomonadaceae</taxon>
        <taxon>environmental samples</taxon>
    </lineage>
</organism>
<dbReference type="AlphaFoldDB" id="A0A6J4S7Y5"/>
<evidence type="ECO:0000256" key="1">
    <source>
        <dbReference type="SAM" id="MobiDB-lite"/>
    </source>
</evidence>